<accession>A0AAW1VXS0</accession>
<name>A0AAW1VXS0_RUBAR</name>
<dbReference type="Proteomes" id="UP001457282">
    <property type="component" value="Unassembled WGS sequence"/>
</dbReference>
<sequence>MASIRATDANSTRILSLSLCSTTQTLAHLHQFQPWVHHLQALLHPTPPATPPASSFQTQSPRTPRTALCSIAKLRHEHPLPLVYPESQIPFGHSSNLRPPSPKY</sequence>
<feature type="compositionally biased region" description="Polar residues" evidence="1">
    <location>
        <begin position="54"/>
        <end position="63"/>
    </location>
</feature>
<organism evidence="2 3">
    <name type="scientific">Rubus argutus</name>
    <name type="common">Southern blackberry</name>
    <dbReference type="NCBI Taxonomy" id="59490"/>
    <lineage>
        <taxon>Eukaryota</taxon>
        <taxon>Viridiplantae</taxon>
        <taxon>Streptophyta</taxon>
        <taxon>Embryophyta</taxon>
        <taxon>Tracheophyta</taxon>
        <taxon>Spermatophyta</taxon>
        <taxon>Magnoliopsida</taxon>
        <taxon>eudicotyledons</taxon>
        <taxon>Gunneridae</taxon>
        <taxon>Pentapetalae</taxon>
        <taxon>rosids</taxon>
        <taxon>fabids</taxon>
        <taxon>Rosales</taxon>
        <taxon>Rosaceae</taxon>
        <taxon>Rosoideae</taxon>
        <taxon>Rosoideae incertae sedis</taxon>
        <taxon>Rubus</taxon>
    </lineage>
</organism>
<protein>
    <submittedName>
        <fullName evidence="2">Uncharacterized protein</fullName>
    </submittedName>
</protein>
<dbReference type="AlphaFoldDB" id="A0AAW1VXS0"/>
<evidence type="ECO:0000256" key="1">
    <source>
        <dbReference type="SAM" id="MobiDB-lite"/>
    </source>
</evidence>
<evidence type="ECO:0000313" key="3">
    <source>
        <dbReference type="Proteomes" id="UP001457282"/>
    </source>
</evidence>
<reference evidence="2 3" key="1">
    <citation type="journal article" date="2023" name="G3 (Bethesda)">
        <title>A chromosome-length genome assembly and annotation of blackberry (Rubus argutus, cv. 'Hillquist').</title>
        <authorList>
            <person name="Bruna T."/>
            <person name="Aryal R."/>
            <person name="Dudchenko O."/>
            <person name="Sargent D.J."/>
            <person name="Mead D."/>
            <person name="Buti M."/>
            <person name="Cavallini A."/>
            <person name="Hytonen T."/>
            <person name="Andres J."/>
            <person name="Pham M."/>
            <person name="Weisz D."/>
            <person name="Mascagni F."/>
            <person name="Usai G."/>
            <person name="Natali L."/>
            <person name="Bassil N."/>
            <person name="Fernandez G.E."/>
            <person name="Lomsadze A."/>
            <person name="Armour M."/>
            <person name="Olukolu B."/>
            <person name="Poorten T."/>
            <person name="Britton C."/>
            <person name="Davik J."/>
            <person name="Ashrafi H."/>
            <person name="Aiden E.L."/>
            <person name="Borodovsky M."/>
            <person name="Worthington M."/>
        </authorList>
    </citation>
    <scope>NUCLEOTIDE SEQUENCE [LARGE SCALE GENOMIC DNA]</scope>
    <source>
        <strain evidence="2">PI 553951</strain>
    </source>
</reference>
<keyword evidence="3" id="KW-1185">Reference proteome</keyword>
<evidence type="ECO:0000313" key="2">
    <source>
        <dbReference type="EMBL" id="KAK9913078.1"/>
    </source>
</evidence>
<comment type="caution">
    <text evidence="2">The sequence shown here is derived from an EMBL/GenBank/DDBJ whole genome shotgun (WGS) entry which is preliminary data.</text>
</comment>
<dbReference type="EMBL" id="JBEDUW010000007">
    <property type="protein sequence ID" value="KAK9913078.1"/>
    <property type="molecule type" value="Genomic_DNA"/>
</dbReference>
<proteinExistence type="predicted"/>
<feature type="region of interest" description="Disordered" evidence="1">
    <location>
        <begin position="43"/>
        <end position="63"/>
    </location>
</feature>
<gene>
    <name evidence="2" type="ORF">M0R45_036903</name>
</gene>